<dbReference type="GO" id="GO:0000421">
    <property type="term" value="C:autophagosome membrane"/>
    <property type="evidence" value="ECO:0007669"/>
    <property type="project" value="TreeGrafter"/>
</dbReference>
<evidence type="ECO:0000256" key="1">
    <source>
        <dbReference type="ARBA" id="ARBA00022574"/>
    </source>
</evidence>
<dbReference type="InterPro" id="IPR019775">
    <property type="entry name" value="WD40_repeat_CS"/>
</dbReference>
<feature type="repeat" description="WD" evidence="3">
    <location>
        <begin position="21"/>
        <end position="62"/>
    </location>
</feature>
<dbReference type="GO" id="GO:0043495">
    <property type="term" value="F:protein-membrane adaptor activity"/>
    <property type="evidence" value="ECO:0007669"/>
    <property type="project" value="TreeGrafter"/>
</dbReference>
<dbReference type="SMART" id="SM00320">
    <property type="entry name" value="WD40"/>
    <property type="match status" value="5"/>
</dbReference>
<dbReference type="InterPro" id="IPR015943">
    <property type="entry name" value="WD40/YVTN_repeat-like_dom_sf"/>
</dbReference>
<dbReference type="GO" id="GO:0000045">
    <property type="term" value="P:autophagosome assembly"/>
    <property type="evidence" value="ECO:0007669"/>
    <property type="project" value="InterPro"/>
</dbReference>
<evidence type="ECO:0000313" key="5">
    <source>
        <dbReference type="Proteomes" id="UP000094527"/>
    </source>
</evidence>
<dbReference type="PANTHER" id="PTHR19878">
    <property type="entry name" value="AUTOPHAGY PROTEIN 16-LIKE"/>
    <property type="match status" value="1"/>
</dbReference>
<dbReference type="InterPro" id="IPR001680">
    <property type="entry name" value="WD40_rpt"/>
</dbReference>
<gene>
    <name evidence="4" type="ORF">Ocin01_13452</name>
</gene>
<keyword evidence="1 3" id="KW-0853">WD repeat</keyword>
<dbReference type="Proteomes" id="UP000094527">
    <property type="component" value="Unassembled WGS sequence"/>
</dbReference>
<dbReference type="PANTHER" id="PTHR19878:SF8">
    <property type="entry name" value="AUTOPHAGY-RELATED 16, ISOFORM F"/>
    <property type="match status" value="1"/>
</dbReference>
<dbReference type="GO" id="GO:0034274">
    <property type="term" value="C:Atg12-Atg5-Atg16 complex"/>
    <property type="evidence" value="ECO:0007669"/>
    <property type="project" value="TreeGrafter"/>
</dbReference>
<accession>A0A1D2MJT3</accession>
<keyword evidence="2" id="KW-0677">Repeat</keyword>
<dbReference type="AlphaFoldDB" id="A0A1D2MJT3"/>
<dbReference type="OMA" id="ACVETKF"/>
<sequence>MTGIDSDYVCVLKNAEHSHTLTGHSNKVLAAKFMGEPTKIVSGSHDRTLKIWDLKSKACVSTKFAGSTCFDLICIGGSSGVISGHFDKRVRFWDIRTDSPTQEICLPGKITSLDLSRDQNSLLASVRDDSIQLLDLRMNSVIGQYSAEGFKVSSDFCRACFSPDGQFIACGSADGPIYVWNVFENKLDTILKEHTTAVAAVHWHPKGISLLSVDRMKKTVIWTP</sequence>
<dbReference type="InterPro" id="IPR045160">
    <property type="entry name" value="ATG16"/>
</dbReference>
<dbReference type="PROSITE" id="PS50082">
    <property type="entry name" value="WD_REPEATS_2"/>
    <property type="match status" value="3"/>
</dbReference>
<dbReference type="GO" id="GO:0034045">
    <property type="term" value="C:phagophore assembly site membrane"/>
    <property type="evidence" value="ECO:0007669"/>
    <property type="project" value="TreeGrafter"/>
</dbReference>
<dbReference type="PROSITE" id="PS00678">
    <property type="entry name" value="WD_REPEATS_1"/>
    <property type="match status" value="1"/>
</dbReference>
<dbReference type="PROSITE" id="PS50294">
    <property type="entry name" value="WD_REPEATS_REGION"/>
    <property type="match status" value="1"/>
</dbReference>
<comment type="caution">
    <text evidence="4">The sequence shown here is derived from an EMBL/GenBank/DDBJ whole genome shotgun (WGS) entry which is preliminary data.</text>
</comment>
<reference evidence="4 5" key="1">
    <citation type="journal article" date="2016" name="Genome Biol. Evol.">
        <title>Gene Family Evolution Reflects Adaptation to Soil Environmental Stressors in the Genome of the Collembolan Orchesella cincta.</title>
        <authorList>
            <person name="Faddeeva-Vakhrusheva A."/>
            <person name="Derks M.F."/>
            <person name="Anvar S.Y."/>
            <person name="Agamennone V."/>
            <person name="Suring W."/>
            <person name="Smit S."/>
            <person name="van Straalen N.M."/>
            <person name="Roelofs D."/>
        </authorList>
    </citation>
    <scope>NUCLEOTIDE SEQUENCE [LARGE SCALE GENOMIC DNA]</scope>
    <source>
        <tissue evidence="4">Mixed pool</tissue>
    </source>
</reference>
<evidence type="ECO:0000256" key="3">
    <source>
        <dbReference type="PROSITE-ProRule" id="PRU00221"/>
    </source>
</evidence>
<dbReference type="InterPro" id="IPR020472">
    <property type="entry name" value="WD40_PAC1"/>
</dbReference>
<feature type="repeat" description="WD" evidence="3">
    <location>
        <begin position="81"/>
        <end position="103"/>
    </location>
</feature>
<dbReference type="SUPFAM" id="SSF50978">
    <property type="entry name" value="WD40 repeat-like"/>
    <property type="match status" value="1"/>
</dbReference>
<organism evidence="4 5">
    <name type="scientific">Orchesella cincta</name>
    <name type="common">Springtail</name>
    <name type="synonym">Podura cincta</name>
    <dbReference type="NCBI Taxonomy" id="48709"/>
    <lineage>
        <taxon>Eukaryota</taxon>
        <taxon>Metazoa</taxon>
        <taxon>Ecdysozoa</taxon>
        <taxon>Arthropoda</taxon>
        <taxon>Hexapoda</taxon>
        <taxon>Collembola</taxon>
        <taxon>Entomobryomorpha</taxon>
        <taxon>Entomobryoidea</taxon>
        <taxon>Orchesellidae</taxon>
        <taxon>Orchesellinae</taxon>
        <taxon>Orchesella</taxon>
    </lineage>
</organism>
<dbReference type="PRINTS" id="PR00320">
    <property type="entry name" value="GPROTEINBRPT"/>
</dbReference>
<evidence type="ECO:0000256" key="2">
    <source>
        <dbReference type="ARBA" id="ARBA00022737"/>
    </source>
</evidence>
<dbReference type="OrthoDB" id="6262491at2759"/>
<name>A0A1D2MJT3_ORCCI</name>
<feature type="repeat" description="WD" evidence="3">
    <location>
        <begin position="161"/>
        <end position="182"/>
    </location>
</feature>
<dbReference type="Pfam" id="PF00400">
    <property type="entry name" value="WD40"/>
    <property type="match status" value="2"/>
</dbReference>
<dbReference type="EMBL" id="LJIJ01001043">
    <property type="protein sequence ID" value="ODM93228.1"/>
    <property type="molecule type" value="Genomic_DNA"/>
</dbReference>
<protein>
    <submittedName>
        <fullName evidence="4">Autophagy-related protein 16-1</fullName>
    </submittedName>
</protein>
<dbReference type="InterPro" id="IPR036322">
    <property type="entry name" value="WD40_repeat_dom_sf"/>
</dbReference>
<evidence type="ECO:0000313" key="4">
    <source>
        <dbReference type="EMBL" id="ODM93228.1"/>
    </source>
</evidence>
<dbReference type="STRING" id="48709.A0A1D2MJT3"/>
<proteinExistence type="predicted"/>
<keyword evidence="5" id="KW-1185">Reference proteome</keyword>
<dbReference type="Gene3D" id="2.130.10.10">
    <property type="entry name" value="YVTN repeat-like/Quinoprotein amine dehydrogenase"/>
    <property type="match status" value="2"/>
</dbReference>